<keyword evidence="3" id="KW-1185">Reference proteome</keyword>
<gene>
    <name evidence="2" type="ORF">PEVE_00002087</name>
</gene>
<evidence type="ECO:0000313" key="2">
    <source>
        <dbReference type="EMBL" id="CAH3156164.1"/>
    </source>
</evidence>
<evidence type="ECO:0000256" key="1">
    <source>
        <dbReference type="SAM" id="MobiDB-lite"/>
    </source>
</evidence>
<feature type="compositionally biased region" description="Basic and acidic residues" evidence="1">
    <location>
        <begin position="76"/>
        <end position="86"/>
    </location>
</feature>
<accession>A0ABN8Q2Z6</accession>
<organism evidence="2 3">
    <name type="scientific">Porites evermanni</name>
    <dbReference type="NCBI Taxonomy" id="104178"/>
    <lineage>
        <taxon>Eukaryota</taxon>
        <taxon>Metazoa</taxon>
        <taxon>Cnidaria</taxon>
        <taxon>Anthozoa</taxon>
        <taxon>Hexacorallia</taxon>
        <taxon>Scleractinia</taxon>
        <taxon>Fungiina</taxon>
        <taxon>Poritidae</taxon>
        <taxon>Porites</taxon>
    </lineage>
</organism>
<reference evidence="2 3" key="1">
    <citation type="submission" date="2022-05" db="EMBL/GenBank/DDBJ databases">
        <authorList>
            <consortium name="Genoscope - CEA"/>
            <person name="William W."/>
        </authorList>
    </citation>
    <scope>NUCLEOTIDE SEQUENCE [LARGE SCALE GENOMIC DNA]</scope>
</reference>
<dbReference type="Proteomes" id="UP001159427">
    <property type="component" value="Unassembled WGS sequence"/>
</dbReference>
<feature type="region of interest" description="Disordered" evidence="1">
    <location>
        <begin position="21"/>
        <end position="99"/>
    </location>
</feature>
<dbReference type="EMBL" id="CALNXI010001115">
    <property type="protein sequence ID" value="CAH3156164.1"/>
    <property type="molecule type" value="Genomic_DNA"/>
</dbReference>
<evidence type="ECO:0000313" key="3">
    <source>
        <dbReference type="Proteomes" id="UP001159427"/>
    </source>
</evidence>
<sequence>MEYTCTTSPDTNNAASLHQFNRNPVTKELSEEVDESSSPEEKNNTKHRAVTKIPHKSVSGCHPEKKKTCVKTYSPPKEEQNDHQTVDEANAVQEIEFTD</sequence>
<comment type="caution">
    <text evidence="2">The sequence shown here is derived from an EMBL/GenBank/DDBJ whole genome shotgun (WGS) entry which is preliminary data.</text>
</comment>
<protein>
    <submittedName>
        <fullName evidence="2">Uncharacterized protein</fullName>
    </submittedName>
</protein>
<proteinExistence type="predicted"/>
<feature type="compositionally biased region" description="Basic residues" evidence="1">
    <location>
        <begin position="45"/>
        <end position="55"/>
    </location>
</feature>
<name>A0ABN8Q2Z6_9CNID</name>